<keyword evidence="7" id="KW-1185">Reference proteome</keyword>
<dbReference type="PANTHER" id="PTHR42887">
    <property type="entry name" value="OS12G0638800 PROTEIN"/>
    <property type="match status" value="1"/>
</dbReference>
<dbReference type="STRING" id="1759059.ATE48_14880"/>
<evidence type="ECO:0000313" key="6">
    <source>
        <dbReference type="EMBL" id="ANP47109.1"/>
    </source>
</evidence>
<dbReference type="InParanoid" id="A0A1B1AKL2"/>
<sequence length="392" mass="41791">MSDAPIAIIGAGPAGLIAADVLSAAGKRVVVYERMPSVARKFLMAGRGGLNLTHSESYERFLARYGAASERLAPILSAFTPQGLRAWADERGAETFVGSSGRVFPKALKASPLLRNWLGRLRSQGVGIRTRTTWRGWSEDGALLFDSGEQVRPEATLLAMGGASWPRLGSDGSWREILSARGVTVSPFAPANVGFNVAWSEHLRTKFAGEPLKTIALRHGAREVRGEVMITAYGIEGGAIYALTSELRGQTPLTISIDLRPDLTAADIAAKLARAKRSDTLSSTLRKALGLSPLAISLLYENGAPPRDTEALAARIKAVPVELNSARGLERAISSAGGVSWDAVDESLQLRAIPDTYAAGEMLDWEAPTGGYLLQACFATGVWAARAILQRL</sequence>
<dbReference type="Proteomes" id="UP000092498">
    <property type="component" value="Chromosome"/>
</dbReference>
<dbReference type="Pfam" id="PF22780">
    <property type="entry name" value="HI0933_like_1st"/>
    <property type="match status" value="1"/>
</dbReference>
<comment type="cofactor">
    <cofactor evidence="1">
        <name>FAD</name>
        <dbReference type="ChEBI" id="CHEBI:57692"/>
    </cofactor>
</comment>
<dbReference type="Pfam" id="PF03486">
    <property type="entry name" value="HI0933_like"/>
    <property type="match status" value="1"/>
</dbReference>
<dbReference type="Gene3D" id="2.40.30.10">
    <property type="entry name" value="Translation factors"/>
    <property type="match status" value="1"/>
</dbReference>
<reference evidence="6 7" key="1">
    <citation type="submission" date="2015-11" db="EMBL/GenBank/DDBJ databases">
        <title>Whole-Genome Sequence of Candidatus Oderbacter manganicum from the National Park Lower Oder Valley, Germany.</title>
        <authorList>
            <person name="Braun B."/>
            <person name="Liere K."/>
            <person name="Szewzyk U."/>
        </authorList>
    </citation>
    <scope>NUCLEOTIDE SEQUENCE [LARGE SCALE GENOMIC DNA]</scope>
    <source>
        <strain evidence="6 7">OTSz_A_272</strain>
    </source>
</reference>
<name>A0A1B1AKL2_9PROT</name>
<dbReference type="OrthoDB" id="5288829at2"/>
<organism evidence="6 7">
    <name type="scientific">Candidatus Viadribacter manganicus</name>
    <dbReference type="NCBI Taxonomy" id="1759059"/>
    <lineage>
        <taxon>Bacteria</taxon>
        <taxon>Pseudomonadati</taxon>
        <taxon>Pseudomonadota</taxon>
        <taxon>Alphaproteobacteria</taxon>
        <taxon>Hyphomonadales</taxon>
        <taxon>Hyphomonadaceae</taxon>
        <taxon>Candidatus Viadribacter</taxon>
    </lineage>
</organism>
<proteinExistence type="predicted"/>
<dbReference type="InterPro" id="IPR004792">
    <property type="entry name" value="BaiN-like"/>
</dbReference>
<dbReference type="InterPro" id="IPR022460">
    <property type="entry name" value="Flavoprotein_PP4765"/>
</dbReference>
<evidence type="ECO:0000256" key="1">
    <source>
        <dbReference type="ARBA" id="ARBA00001974"/>
    </source>
</evidence>
<dbReference type="Gene3D" id="1.10.8.260">
    <property type="entry name" value="HI0933 insert domain-like"/>
    <property type="match status" value="1"/>
</dbReference>
<dbReference type="InterPro" id="IPR057661">
    <property type="entry name" value="RsdA/BaiN/AoA(So)_Rossmann"/>
</dbReference>
<keyword evidence="3" id="KW-0274">FAD</keyword>
<dbReference type="InterPro" id="IPR055178">
    <property type="entry name" value="RsdA/BaiN/AoA(So)-like_dom"/>
</dbReference>
<dbReference type="PANTHER" id="PTHR42887:SF1">
    <property type="entry name" value="BLR3961 PROTEIN"/>
    <property type="match status" value="1"/>
</dbReference>
<accession>A0A1B1AKL2</accession>
<feature type="domain" description="RsdA/BaiN/AoA(So)-like insert" evidence="5">
    <location>
        <begin position="190"/>
        <end position="334"/>
    </location>
</feature>
<evidence type="ECO:0000313" key="7">
    <source>
        <dbReference type="Proteomes" id="UP000092498"/>
    </source>
</evidence>
<dbReference type="EMBL" id="CP013244">
    <property type="protein sequence ID" value="ANP47109.1"/>
    <property type="molecule type" value="Genomic_DNA"/>
</dbReference>
<protein>
    <submittedName>
        <fullName evidence="6">NAD(FAD)-utilizing dehydrogenase</fullName>
    </submittedName>
</protein>
<dbReference type="InterPro" id="IPR023166">
    <property type="entry name" value="BaiN-like_dom_sf"/>
</dbReference>
<dbReference type="AlphaFoldDB" id="A0A1B1AKL2"/>
<evidence type="ECO:0000256" key="3">
    <source>
        <dbReference type="ARBA" id="ARBA00022827"/>
    </source>
</evidence>
<keyword evidence="2" id="KW-0285">Flavoprotein</keyword>
<dbReference type="SUPFAM" id="SSF51905">
    <property type="entry name" value="FAD/NAD(P)-binding domain"/>
    <property type="match status" value="1"/>
</dbReference>
<evidence type="ECO:0000259" key="5">
    <source>
        <dbReference type="Pfam" id="PF22780"/>
    </source>
</evidence>
<dbReference type="PRINTS" id="PR00419">
    <property type="entry name" value="ADXRDTASE"/>
</dbReference>
<gene>
    <name evidence="6" type="ORF">ATE48_14880</name>
</gene>
<dbReference type="Gene3D" id="3.50.50.60">
    <property type="entry name" value="FAD/NAD(P)-binding domain"/>
    <property type="match status" value="1"/>
</dbReference>
<dbReference type="RefSeq" id="WP_066772824.1">
    <property type="nucleotide sequence ID" value="NZ_CP013244.1"/>
</dbReference>
<dbReference type="NCBIfam" id="TIGR00275">
    <property type="entry name" value="aminoacetone oxidase family FAD-binding enzyme"/>
    <property type="match status" value="1"/>
</dbReference>
<dbReference type="NCBIfam" id="TIGR03862">
    <property type="entry name" value="flavo_PP4765"/>
    <property type="match status" value="1"/>
</dbReference>
<dbReference type="InterPro" id="IPR036188">
    <property type="entry name" value="FAD/NAD-bd_sf"/>
</dbReference>
<evidence type="ECO:0000259" key="4">
    <source>
        <dbReference type="Pfam" id="PF03486"/>
    </source>
</evidence>
<dbReference type="KEGG" id="cbot:ATE48_14880"/>
<dbReference type="SUPFAM" id="SSF160996">
    <property type="entry name" value="HI0933 insert domain-like"/>
    <property type="match status" value="1"/>
</dbReference>
<evidence type="ECO:0000256" key="2">
    <source>
        <dbReference type="ARBA" id="ARBA00022630"/>
    </source>
</evidence>
<feature type="domain" description="RsdA/BaiN/AoA(So)-like Rossmann fold-like" evidence="4">
    <location>
        <begin position="6"/>
        <end position="386"/>
    </location>
</feature>